<dbReference type="RefSeq" id="WP_213171167.1">
    <property type="nucleotide sequence ID" value="NZ_CP070496.1"/>
</dbReference>
<dbReference type="PANTHER" id="PTHR43162">
    <property type="match status" value="1"/>
</dbReference>
<dbReference type="InterPro" id="IPR008030">
    <property type="entry name" value="NmrA-like"/>
</dbReference>
<accession>A0A895XPX9</accession>
<dbReference type="PANTHER" id="PTHR43162:SF1">
    <property type="entry name" value="PRESTALK A DIFFERENTIATION PROTEIN A"/>
    <property type="match status" value="1"/>
</dbReference>
<evidence type="ECO:0000259" key="1">
    <source>
        <dbReference type="Pfam" id="PF05368"/>
    </source>
</evidence>
<sequence length="277" mass="30540">MSQKTFTVIGGTGKTGRRVVAQLRGHGHQARPVSRSTDVRFDWDDADTWASALENSEGVYIMQNDADDGTMLRGLVAQAQRSGVKRLVLLSAREWVDLGDDVAILREQIVRQSGMEWTILRPVWFAQNFSEEPFISDDVAAGELRVTTGDGRHPFIDAEDIAAVAVAALTEPGHHGQIYELTGPRALTFAEALAEISQATGQQVRHVHLSDEEYLQHLTANHYPEPVAEAVVNLARFIREGKDARLSDGVRQALGRAPRDFSEYVRESAAARAWSPS</sequence>
<evidence type="ECO:0000313" key="3">
    <source>
        <dbReference type="Proteomes" id="UP000662939"/>
    </source>
</evidence>
<dbReference type="Proteomes" id="UP000662939">
    <property type="component" value="Chromosome"/>
</dbReference>
<dbReference type="EMBL" id="CP070496">
    <property type="protein sequence ID" value="QSB05165.1"/>
    <property type="molecule type" value="Genomic_DNA"/>
</dbReference>
<gene>
    <name evidence="2" type="ORF">JQS30_15635</name>
</gene>
<dbReference type="InterPro" id="IPR051604">
    <property type="entry name" value="Ergot_Alk_Oxidoreductase"/>
</dbReference>
<dbReference type="SUPFAM" id="SSF51735">
    <property type="entry name" value="NAD(P)-binding Rossmann-fold domains"/>
    <property type="match status" value="1"/>
</dbReference>
<dbReference type="InterPro" id="IPR036291">
    <property type="entry name" value="NAD(P)-bd_dom_sf"/>
</dbReference>
<proteinExistence type="predicted"/>
<feature type="domain" description="NmrA-like" evidence="1">
    <location>
        <begin position="3"/>
        <end position="264"/>
    </location>
</feature>
<name>A0A895XPX9_9ACTN</name>
<dbReference type="KEGG" id="nav:JQS30_15635"/>
<dbReference type="AlphaFoldDB" id="A0A895XPX9"/>
<keyword evidence="3" id="KW-1185">Reference proteome</keyword>
<dbReference type="Gene3D" id="3.90.25.10">
    <property type="entry name" value="UDP-galactose 4-epimerase, domain 1"/>
    <property type="match status" value="1"/>
</dbReference>
<organism evidence="2 3">
    <name type="scientific">Natronoglycomyces albus</name>
    <dbReference type="NCBI Taxonomy" id="2811108"/>
    <lineage>
        <taxon>Bacteria</taxon>
        <taxon>Bacillati</taxon>
        <taxon>Actinomycetota</taxon>
        <taxon>Actinomycetes</taxon>
        <taxon>Glycomycetales</taxon>
        <taxon>Glycomycetaceae</taxon>
        <taxon>Natronoglycomyces</taxon>
    </lineage>
</organism>
<dbReference type="Gene3D" id="3.40.50.720">
    <property type="entry name" value="NAD(P)-binding Rossmann-like Domain"/>
    <property type="match status" value="1"/>
</dbReference>
<evidence type="ECO:0000313" key="2">
    <source>
        <dbReference type="EMBL" id="QSB05165.1"/>
    </source>
</evidence>
<protein>
    <submittedName>
        <fullName evidence="2">NAD(P)H-binding protein</fullName>
    </submittedName>
</protein>
<dbReference type="Pfam" id="PF05368">
    <property type="entry name" value="NmrA"/>
    <property type="match status" value="1"/>
</dbReference>
<reference evidence="2" key="1">
    <citation type="submission" date="2021-02" db="EMBL/GenBank/DDBJ databases">
        <title>Natronoglycomyces albus gen. nov., sp. nov, a haloalkaliphilic actinobacterium from a soda solonchak soil.</title>
        <authorList>
            <person name="Sorokin D.Y."/>
            <person name="Khijniak T.V."/>
            <person name="Zakharycheva A.P."/>
            <person name="Boueva O.V."/>
            <person name="Ariskina E.V."/>
            <person name="Hahnke R.L."/>
            <person name="Bunk B."/>
            <person name="Sproer C."/>
            <person name="Schumann P."/>
            <person name="Evtushenko L.I."/>
            <person name="Kublanov I.V."/>
        </authorList>
    </citation>
    <scope>NUCLEOTIDE SEQUENCE</scope>
    <source>
        <strain evidence="2">DSM 106290</strain>
    </source>
</reference>